<evidence type="ECO:0000313" key="4">
    <source>
        <dbReference type="Proteomes" id="UP001583186"/>
    </source>
</evidence>
<dbReference type="InterPro" id="IPR051702">
    <property type="entry name" value="SH3_domain_YSC84-like"/>
</dbReference>
<feature type="compositionally biased region" description="Low complexity" evidence="1">
    <location>
        <begin position="151"/>
        <end position="164"/>
    </location>
</feature>
<dbReference type="Pfam" id="PF04366">
    <property type="entry name" value="Ysc84"/>
    <property type="match status" value="1"/>
</dbReference>
<dbReference type="EMBL" id="JAWCUI010000003">
    <property type="protein sequence ID" value="KAL1903004.1"/>
    <property type="molecule type" value="Genomic_DNA"/>
</dbReference>
<keyword evidence="4" id="KW-1185">Reference proteome</keyword>
<organism evidence="3 4">
    <name type="scientific">Sporothrix stenoceras</name>
    <dbReference type="NCBI Taxonomy" id="5173"/>
    <lineage>
        <taxon>Eukaryota</taxon>
        <taxon>Fungi</taxon>
        <taxon>Dikarya</taxon>
        <taxon>Ascomycota</taxon>
        <taxon>Pezizomycotina</taxon>
        <taxon>Sordariomycetes</taxon>
        <taxon>Sordariomycetidae</taxon>
        <taxon>Ophiostomatales</taxon>
        <taxon>Ophiostomataceae</taxon>
        <taxon>Sporothrix</taxon>
    </lineage>
</organism>
<feature type="compositionally biased region" description="Low complexity" evidence="1">
    <location>
        <begin position="25"/>
        <end position="58"/>
    </location>
</feature>
<reference evidence="3 4" key="1">
    <citation type="journal article" date="2024" name="IMA Fungus">
        <title>IMA Genome - F19 : A genome assembly and annotation guide to empower mycologists, including annotated draft genome sequences of Ceratocystis pirilliformis, Diaporthe australafricana, Fusarium ophioides, Paecilomyces lecythidis, and Sporothrix stenoceras.</title>
        <authorList>
            <person name="Aylward J."/>
            <person name="Wilson A.M."/>
            <person name="Visagie C.M."/>
            <person name="Spraker J."/>
            <person name="Barnes I."/>
            <person name="Buitendag C."/>
            <person name="Ceriani C."/>
            <person name="Del Mar Angel L."/>
            <person name="du Plessis D."/>
            <person name="Fuchs T."/>
            <person name="Gasser K."/>
            <person name="Kramer D."/>
            <person name="Li W."/>
            <person name="Munsamy K."/>
            <person name="Piso A."/>
            <person name="Price J.L."/>
            <person name="Sonnekus B."/>
            <person name="Thomas C."/>
            <person name="van der Nest A."/>
            <person name="van Dijk A."/>
            <person name="van Heerden A."/>
            <person name="van Vuuren N."/>
            <person name="Yilmaz N."/>
            <person name="Duong T.A."/>
            <person name="van der Merwe N.A."/>
            <person name="Wingfield M.J."/>
            <person name="Wingfield B.D."/>
        </authorList>
    </citation>
    <scope>NUCLEOTIDE SEQUENCE [LARGE SCALE GENOMIC DNA]</scope>
    <source>
        <strain evidence="3 4">CMW 5346</strain>
    </source>
</reference>
<evidence type="ECO:0000259" key="2">
    <source>
        <dbReference type="Pfam" id="PF04366"/>
    </source>
</evidence>
<evidence type="ECO:0000256" key="1">
    <source>
        <dbReference type="SAM" id="MobiDB-lite"/>
    </source>
</evidence>
<gene>
    <name evidence="3" type="ORF">Sste5346_000916</name>
</gene>
<feature type="compositionally biased region" description="Polar residues" evidence="1">
    <location>
        <begin position="513"/>
        <end position="530"/>
    </location>
</feature>
<name>A0ABR3ZUF4_9PEZI</name>
<dbReference type="PANTHER" id="PTHR15629">
    <property type="entry name" value="SH3YL1 PROTEIN"/>
    <property type="match status" value="1"/>
</dbReference>
<comment type="caution">
    <text evidence="3">The sequence shown here is derived from an EMBL/GenBank/DDBJ whole genome shotgun (WGS) entry which is preliminary data.</text>
</comment>
<dbReference type="CDD" id="cd11524">
    <property type="entry name" value="SYLF"/>
    <property type="match status" value="1"/>
</dbReference>
<feature type="region of interest" description="Disordered" evidence="1">
    <location>
        <begin position="386"/>
        <end position="408"/>
    </location>
</feature>
<feature type="region of interest" description="Disordered" evidence="1">
    <location>
        <begin position="149"/>
        <end position="173"/>
    </location>
</feature>
<proteinExistence type="predicted"/>
<feature type="region of interest" description="Disordered" evidence="1">
    <location>
        <begin position="433"/>
        <end position="555"/>
    </location>
</feature>
<dbReference type="Proteomes" id="UP001583186">
    <property type="component" value="Unassembled WGS sequence"/>
</dbReference>
<feature type="compositionally biased region" description="Basic and acidic residues" evidence="1">
    <location>
        <begin position="540"/>
        <end position="555"/>
    </location>
</feature>
<sequence>MTKVEITGEPAEPESFYTQQPHLEQTQSHQSHQSLQSHQSHQSHQTQQSQQQTSSPSTPYYVPQVNDNGHTYDDEDSKNEGKTNNSNSATLNNNAAYYRSGLASRLSALGARAASPINMLANRMGSEGFLPETMFKECEKAARVLRGFAEPSLSRTSTNSPSSDSKGKQKAPARRSLIHIPASVLHRAVGLAIFTTGRVGIHVSGATGSGVLIARRADGSWSPPSGIQVHSVGAGFILGADIYDCVLVLNTREALEAFTSNTRLSLGSSLGVTAGPYGVGGGFGVAAGGSSPATKGDMTDGNVPPTTSGTPSRLMDRAVYSYIKSRGIYAGIKIDGTVVTSRQSANASFYGAPVTVQQILRGDVPPGLWQSSVQVLMDAIRVAETSPFQGQPPHMPPRPQQQAQYPQYTQQYPQQYPQQPGQAYPQQWYAPAQAPSASWGVPGPEQPSPQQPTAQREATPVVSPVTPAIVTLTSTPTMTAATPAARSKEQEAAEEAAASAGLPPPTYSMIGEPSSSSSARDIVSPMTTGTADDEAPPAYVDEHNVHPSDSKSELQ</sequence>
<feature type="domain" description="Ysc84 actin-binding" evidence="2">
    <location>
        <begin position="230"/>
        <end position="381"/>
    </location>
</feature>
<evidence type="ECO:0000313" key="3">
    <source>
        <dbReference type="EMBL" id="KAL1903004.1"/>
    </source>
</evidence>
<dbReference type="InterPro" id="IPR007461">
    <property type="entry name" value="Ysc84_actin-binding"/>
</dbReference>
<feature type="region of interest" description="Disordered" evidence="1">
    <location>
        <begin position="1"/>
        <end position="91"/>
    </location>
</feature>
<dbReference type="PANTHER" id="PTHR15629:SF8">
    <property type="entry name" value="DUF500 DOMAIN PROTEIN (AFU_ORTHOLOGUE AFUA_5G07310)"/>
    <property type="match status" value="1"/>
</dbReference>
<accession>A0ABR3ZUF4</accession>
<feature type="compositionally biased region" description="Low complexity" evidence="1">
    <location>
        <begin position="471"/>
        <end position="485"/>
    </location>
</feature>
<protein>
    <recommendedName>
        <fullName evidence="2">Ysc84 actin-binding domain-containing protein</fullName>
    </recommendedName>
</protein>